<dbReference type="AlphaFoldDB" id="A0AAI8VMM0"/>
<keyword evidence="1" id="KW-0732">Signal</keyword>
<evidence type="ECO:0000256" key="1">
    <source>
        <dbReference type="SAM" id="SignalP"/>
    </source>
</evidence>
<evidence type="ECO:0000313" key="3">
    <source>
        <dbReference type="Proteomes" id="UP001295740"/>
    </source>
</evidence>
<evidence type="ECO:0000313" key="2">
    <source>
        <dbReference type="EMBL" id="CAJ2507226.1"/>
    </source>
</evidence>
<proteinExistence type="predicted"/>
<feature type="signal peptide" evidence="1">
    <location>
        <begin position="1"/>
        <end position="18"/>
    </location>
</feature>
<accession>A0AAI8VMM0</accession>
<sequence>MQFFTTAQAAVLFGLALASPAHPPIYGAARPSKRENVPDCPASYSRVSLEDCNSFCRSIPNGGDCEQWGAVDSHMWWCPDWPTDCELEL</sequence>
<gene>
    <name evidence="2" type="ORF">KHLLAP_LOCUS7694</name>
</gene>
<reference evidence="2" key="1">
    <citation type="submission" date="2023-10" db="EMBL/GenBank/DDBJ databases">
        <authorList>
            <person name="Hackl T."/>
        </authorList>
    </citation>
    <scope>NUCLEOTIDE SEQUENCE</scope>
</reference>
<dbReference type="EMBL" id="CAUWAG010000010">
    <property type="protein sequence ID" value="CAJ2507226.1"/>
    <property type="molecule type" value="Genomic_DNA"/>
</dbReference>
<keyword evidence="3" id="KW-1185">Reference proteome</keyword>
<organism evidence="2 3">
    <name type="scientific">Anthostomella pinea</name>
    <dbReference type="NCBI Taxonomy" id="933095"/>
    <lineage>
        <taxon>Eukaryota</taxon>
        <taxon>Fungi</taxon>
        <taxon>Dikarya</taxon>
        <taxon>Ascomycota</taxon>
        <taxon>Pezizomycotina</taxon>
        <taxon>Sordariomycetes</taxon>
        <taxon>Xylariomycetidae</taxon>
        <taxon>Xylariales</taxon>
        <taxon>Xylariaceae</taxon>
        <taxon>Anthostomella</taxon>
    </lineage>
</organism>
<name>A0AAI8VMM0_9PEZI</name>
<feature type="chain" id="PRO_5042465899" evidence="1">
    <location>
        <begin position="19"/>
        <end position="89"/>
    </location>
</feature>
<comment type="caution">
    <text evidence="2">The sequence shown here is derived from an EMBL/GenBank/DDBJ whole genome shotgun (WGS) entry which is preliminary data.</text>
</comment>
<dbReference type="Proteomes" id="UP001295740">
    <property type="component" value="Unassembled WGS sequence"/>
</dbReference>
<protein>
    <submittedName>
        <fullName evidence="2">Uu.00g084120.m01.CDS01</fullName>
    </submittedName>
</protein>